<dbReference type="OrthoDB" id="9793390at2"/>
<name>A0A1G6RZS1_9BACT</name>
<feature type="transmembrane region" description="Helical" evidence="8">
    <location>
        <begin position="265"/>
        <end position="287"/>
    </location>
</feature>
<evidence type="ECO:0000313" key="10">
    <source>
        <dbReference type="Proteomes" id="UP000199452"/>
    </source>
</evidence>
<evidence type="ECO:0000256" key="2">
    <source>
        <dbReference type="ARBA" id="ARBA00009773"/>
    </source>
</evidence>
<feature type="transmembrane region" description="Helical" evidence="8">
    <location>
        <begin position="61"/>
        <end position="83"/>
    </location>
</feature>
<dbReference type="Proteomes" id="UP000199452">
    <property type="component" value="Unassembled WGS sequence"/>
</dbReference>
<organism evidence="9 10">
    <name type="scientific">Williamwhitmania taraxaci</name>
    <dbReference type="NCBI Taxonomy" id="1640674"/>
    <lineage>
        <taxon>Bacteria</taxon>
        <taxon>Pseudomonadati</taxon>
        <taxon>Bacteroidota</taxon>
        <taxon>Bacteroidia</taxon>
        <taxon>Bacteroidales</taxon>
        <taxon>Williamwhitmaniaceae</taxon>
        <taxon>Williamwhitmania</taxon>
    </lineage>
</organism>
<sequence>MDTVKLPFYAKASLFLIGLYFFITILYIAQGIILPLVFAVIIAILLHPLVNFFVRKKINRIVAITFSLVLTVIVIGAFGQLLFSQARQFSQSWPILVDKFTEILNNTNQWASGYFDVSPRKIMAWVSQTKSELINTSGSVIGQTLLSVGNGVVILMLIPVYVFMILVYEPLLIEFFRTLFGADNRKEVSEIITKIKRVIQGYLSGLFIEAVIMAALNSIGLLILGIDYAILLGIIGALLNIIPYIGGLVAVALPMMIAIVTKTSAWYAVYVLIIYYIIQLIDNNYIVPKIVASKVKINALVSIIVVIAFGALWGFSGMFLSIPLTAIVKVICDRIEVLKPLGFLLGDTMPTNAIFNVKLKKKTTKKPINTPITT</sequence>
<keyword evidence="4" id="KW-1003">Cell membrane</keyword>
<comment type="subcellular location">
    <subcellularLocation>
        <location evidence="1">Cell membrane</location>
        <topology evidence="1">Multi-pass membrane protein</topology>
    </subcellularLocation>
</comment>
<evidence type="ECO:0000256" key="4">
    <source>
        <dbReference type="ARBA" id="ARBA00022475"/>
    </source>
</evidence>
<feature type="transmembrane region" description="Helical" evidence="8">
    <location>
        <begin position="299"/>
        <end position="320"/>
    </location>
</feature>
<feature type="transmembrane region" description="Helical" evidence="8">
    <location>
        <begin position="202"/>
        <end position="224"/>
    </location>
</feature>
<keyword evidence="10" id="KW-1185">Reference proteome</keyword>
<reference evidence="9 10" key="1">
    <citation type="submission" date="2016-09" db="EMBL/GenBank/DDBJ databases">
        <authorList>
            <person name="Capua I."/>
            <person name="De Benedictis P."/>
            <person name="Joannis T."/>
            <person name="Lombin L.H."/>
            <person name="Cattoli G."/>
        </authorList>
    </citation>
    <scope>NUCLEOTIDE SEQUENCE [LARGE SCALE GENOMIC DNA]</scope>
    <source>
        <strain evidence="9 10">A7P-90m</strain>
    </source>
</reference>
<evidence type="ECO:0000256" key="3">
    <source>
        <dbReference type="ARBA" id="ARBA00022448"/>
    </source>
</evidence>
<dbReference type="EMBL" id="FMYP01000083">
    <property type="protein sequence ID" value="SDD09465.1"/>
    <property type="molecule type" value="Genomic_DNA"/>
</dbReference>
<evidence type="ECO:0000256" key="6">
    <source>
        <dbReference type="ARBA" id="ARBA00022989"/>
    </source>
</evidence>
<protein>
    <submittedName>
        <fullName evidence="9">Predicted PurR-regulated permease PerM</fullName>
    </submittedName>
</protein>
<feature type="transmembrane region" description="Helical" evidence="8">
    <location>
        <begin position="230"/>
        <end position="253"/>
    </location>
</feature>
<dbReference type="InterPro" id="IPR002549">
    <property type="entry name" value="AI-2E-like"/>
</dbReference>
<keyword evidence="3" id="KW-0813">Transport</keyword>
<feature type="transmembrane region" description="Helical" evidence="8">
    <location>
        <begin position="145"/>
        <end position="168"/>
    </location>
</feature>
<comment type="similarity">
    <text evidence="2">Belongs to the autoinducer-2 exporter (AI-2E) (TC 2.A.86) family.</text>
</comment>
<dbReference type="Pfam" id="PF01594">
    <property type="entry name" value="AI-2E_transport"/>
    <property type="match status" value="1"/>
</dbReference>
<accession>A0A1G6RZS1</accession>
<dbReference type="AlphaFoldDB" id="A0A1G6RZS1"/>
<keyword evidence="7 8" id="KW-0472">Membrane</keyword>
<dbReference type="GO" id="GO:0005886">
    <property type="term" value="C:plasma membrane"/>
    <property type="evidence" value="ECO:0007669"/>
    <property type="project" value="UniProtKB-SubCell"/>
</dbReference>
<evidence type="ECO:0000256" key="8">
    <source>
        <dbReference type="SAM" id="Phobius"/>
    </source>
</evidence>
<gene>
    <name evidence="9" type="ORF">SAMN05216323_108314</name>
</gene>
<dbReference type="STRING" id="1640674.SAMN05216323_108314"/>
<proteinExistence type="inferred from homology"/>
<dbReference type="PANTHER" id="PTHR21716">
    <property type="entry name" value="TRANSMEMBRANE PROTEIN"/>
    <property type="match status" value="1"/>
</dbReference>
<keyword evidence="6 8" id="KW-1133">Transmembrane helix</keyword>
<evidence type="ECO:0000256" key="1">
    <source>
        <dbReference type="ARBA" id="ARBA00004651"/>
    </source>
</evidence>
<evidence type="ECO:0000256" key="5">
    <source>
        <dbReference type="ARBA" id="ARBA00022692"/>
    </source>
</evidence>
<feature type="transmembrane region" description="Helical" evidence="8">
    <location>
        <begin position="12"/>
        <end position="30"/>
    </location>
</feature>
<keyword evidence="5 8" id="KW-0812">Transmembrane</keyword>
<feature type="transmembrane region" description="Helical" evidence="8">
    <location>
        <begin position="36"/>
        <end position="54"/>
    </location>
</feature>
<dbReference type="PANTHER" id="PTHR21716:SF53">
    <property type="entry name" value="PERMEASE PERM-RELATED"/>
    <property type="match status" value="1"/>
</dbReference>
<evidence type="ECO:0000313" key="9">
    <source>
        <dbReference type="EMBL" id="SDD09465.1"/>
    </source>
</evidence>
<dbReference type="RefSeq" id="WP_092440631.1">
    <property type="nucleotide sequence ID" value="NZ_FMYP01000083.1"/>
</dbReference>
<dbReference type="GO" id="GO:0055085">
    <property type="term" value="P:transmembrane transport"/>
    <property type="evidence" value="ECO:0007669"/>
    <property type="project" value="TreeGrafter"/>
</dbReference>
<evidence type="ECO:0000256" key="7">
    <source>
        <dbReference type="ARBA" id="ARBA00023136"/>
    </source>
</evidence>